<protein>
    <submittedName>
        <fullName evidence="1">Uncharacterized protein</fullName>
    </submittedName>
</protein>
<accession>A0ACB8X1C6</accession>
<comment type="caution">
    <text evidence="1">The sequence shown here is derived from an EMBL/GenBank/DDBJ whole genome shotgun (WGS) entry which is preliminary data.</text>
</comment>
<organism evidence="1 2">
    <name type="scientific">Scortum barcoo</name>
    <name type="common">barcoo grunter</name>
    <dbReference type="NCBI Taxonomy" id="214431"/>
    <lineage>
        <taxon>Eukaryota</taxon>
        <taxon>Metazoa</taxon>
        <taxon>Chordata</taxon>
        <taxon>Craniata</taxon>
        <taxon>Vertebrata</taxon>
        <taxon>Euteleostomi</taxon>
        <taxon>Actinopterygii</taxon>
        <taxon>Neopterygii</taxon>
        <taxon>Teleostei</taxon>
        <taxon>Neoteleostei</taxon>
        <taxon>Acanthomorphata</taxon>
        <taxon>Eupercaria</taxon>
        <taxon>Centrarchiformes</taxon>
        <taxon>Terapontoidei</taxon>
        <taxon>Terapontidae</taxon>
        <taxon>Scortum</taxon>
    </lineage>
</organism>
<keyword evidence="2" id="KW-1185">Reference proteome</keyword>
<evidence type="ECO:0000313" key="2">
    <source>
        <dbReference type="Proteomes" id="UP000831701"/>
    </source>
</evidence>
<name>A0ACB8X1C6_9TELE</name>
<proteinExistence type="predicted"/>
<gene>
    <name evidence="1" type="ORF">L3Q82_022163</name>
</gene>
<sequence>SLAGRLCDTMDTEMEAVETLSGSSSIGEAVSGRGQHASNEDDELYYIPERRPSLDLGPSPMDTSQWHYVDQASAPALSYWSMTSEENSNCMDEEDVSSTRVKLSRASSYSSCYSLDSDDCEKRVPKVKSKDDAVPLDTPELIQNPNEIRHPSRTVAFTFKAICKILGMLSAGDLKRFKMMLWKHYPQSFNTPPQAMDIVDLVDRLLECFNLEVSLQITRTLLEEMGQKKMIDCLETLCIRNEVRHDLCQTLRKTYGEVFEEAMQGEKRPFDEVFTNLNITSTCDNGPNIEHEVMTIEKLDSNREAGNPLSTKDLLSAERLEGTNLKLLLVIGAAGSGKSMAVRRLILDWIEERSHQHVSFLFPMPFRELRQFEGHKISVLQIIQTLYPETKKLRDEDYRCEDCKIMFVFDGLDEYSGSLDFQNTELLGDHTDPTSLNVIVVNLLRGRLLYRGLFVVFSRPPVKRCIPWDTHYDEIDLRGFCDPEKDEYFMKRFQDPDQAARVIAYVNSVKTLRIMCHLPLFCSLVADEWRCTFREQGTQAEVPRGITYMYTKLLLALIRQHRAFRAPDRSPDKERDFLMKLGKLAFNMLEQGQFKISKSDWKRLGICDEEAVVNSGLCTQYITKPFVLLQEKVISFIHPTIQEYLAALYGFLSFTNQGKNIFEQQLRHKVRGMLKGHKVMELYKSAMDRSLQCEDGKLDIFLRFLCGMAIKTNLELLKPYCSSPVKWPTFTQDAAALIRKKIEENQYPSRNGNLQHCLEELGV</sequence>
<dbReference type="EMBL" id="CM041534">
    <property type="protein sequence ID" value="KAI3373569.1"/>
    <property type="molecule type" value="Genomic_DNA"/>
</dbReference>
<feature type="non-terminal residue" evidence="1">
    <location>
        <position position="1"/>
    </location>
</feature>
<evidence type="ECO:0000313" key="1">
    <source>
        <dbReference type="EMBL" id="KAI3373569.1"/>
    </source>
</evidence>
<dbReference type="Proteomes" id="UP000831701">
    <property type="component" value="Chromosome 4"/>
</dbReference>
<reference evidence="1" key="1">
    <citation type="submission" date="2022-04" db="EMBL/GenBank/DDBJ databases">
        <title>Jade perch genome.</title>
        <authorList>
            <person name="Chao B."/>
        </authorList>
    </citation>
    <scope>NUCLEOTIDE SEQUENCE</scope>
    <source>
        <strain evidence="1">CB-2022</strain>
    </source>
</reference>